<feature type="domain" description="DUF1731" evidence="3">
    <location>
        <begin position="244"/>
        <end position="290"/>
    </location>
</feature>
<dbReference type="Proteomes" id="UP000586067">
    <property type="component" value="Unassembled WGS sequence"/>
</dbReference>
<dbReference type="EMBL" id="JABAEK010000001">
    <property type="protein sequence ID" value="NLQ16390.1"/>
    <property type="molecule type" value="Genomic_DNA"/>
</dbReference>
<evidence type="ECO:0000313" key="5">
    <source>
        <dbReference type="Proteomes" id="UP000586067"/>
    </source>
</evidence>
<gene>
    <name evidence="4" type="ORF">HGG82_01980</name>
</gene>
<evidence type="ECO:0000256" key="1">
    <source>
        <dbReference type="ARBA" id="ARBA00009353"/>
    </source>
</evidence>
<comment type="caution">
    <text evidence="4">The sequence shown here is derived from an EMBL/GenBank/DDBJ whole genome shotgun (WGS) entry which is preliminary data.</text>
</comment>
<dbReference type="Pfam" id="PF01370">
    <property type="entry name" value="Epimerase"/>
    <property type="match status" value="1"/>
</dbReference>
<dbReference type="Pfam" id="PF08338">
    <property type="entry name" value="DUF1731"/>
    <property type="match status" value="1"/>
</dbReference>
<protein>
    <submittedName>
        <fullName evidence="4">TIGR01777 family protein</fullName>
    </submittedName>
</protein>
<sequence length="296" mass="32926">MKILISGATGFIGRFLLDALLPKDHQIYALVRSIPDRRLGPDIIQLTCSTLNALDEQIDVFINLAGENIASRPWTEKRKKALFDSRVLLTNTIHKAFRYPPKCVISMSAVGFYGVAREDIFNEETPPKSGFSHELCAAWEEAAMAFSRAETRVTVLRLGVVLGVGGALEKMRLPFLCGLGGPIADGKQWFPWVHIDDVIKAIMLAMTDQAYAGAYNLVAPEQIQQKHFAKCFAAALKRPALLTTPKWALALIFGEMASLLTQGARVIPQRLEEQGFKFTFKQIDKALLDIEKRHSI</sequence>
<organism evidence="4 5">
    <name type="scientific">Marinomonas profundi</name>
    <dbReference type="NCBI Taxonomy" id="2726122"/>
    <lineage>
        <taxon>Bacteria</taxon>
        <taxon>Pseudomonadati</taxon>
        <taxon>Pseudomonadota</taxon>
        <taxon>Gammaproteobacteria</taxon>
        <taxon>Oceanospirillales</taxon>
        <taxon>Oceanospirillaceae</taxon>
        <taxon>Marinomonas</taxon>
    </lineage>
</organism>
<keyword evidence="5" id="KW-1185">Reference proteome</keyword>
<evidence type="ECO:0000259" key="3">
    <source>
        <dbReference type="Pfam" id="PF08338"/>
    </source>
</evidence>
<dbReference type="PANTHER" id="PTHR11092:SF0">
    <property type="entry name" value="EPIMERASE FAMILY PROTEIN SDR39U1"/>
    <property type="match status" value="1"/>
</dbReference>
<dbReference type="InterPro" id="IPR036291">
    <property type="entry name" value="NAD(P)-bd_dom_sf"/>
</dbReference>
<evidence type="ECO:0000313" key="4">
    <source>
        <dbReference type="EMBL" id="NLQ16390.1"/>
    </source>
</evidence>
<comment type="similarity">
    <text evidence="1">Belongs to the NAD(P)-dependent epimerase/dehydratase family. SDR39U1 subfamily.</text>
</comment>
<dbReference type="AlphaFoldDB" id="A0A847R7Y8"/>
<dbReference type="InterPro" id="IPR013549">
    <property type="entry name" value="DUF1731"/>
</dbReference>
<dbReference type="RefSeq" id="WP_168822358.1">
    <property type="nucleotide sequence ID" value="NZ_CP073013.1"/>
</dbReference>
<dbReference type="NCBIfam" id="TIGR01777">
    <property type="entry name" value="yfcH"/>
    <property type="match status" value="1"/>
</dbReference>
<evidence type="ECO:0000259" key="2">
    <source>
        <dbReference type="Pfam" id="PF01370"/>
    </source>
</evidence>
<dbReference type="Gene3D" id="3.40.50.720">
    <property type="entry name" value="NAD(P)-binding Rossmann-like Domain"/>
    <property type="match status" value="1"/>
</dbReference>
<dbReference type="InterPro" id="IPR001509">
    <property type="entry name" value="Epimerase_deHydtase"/>
</dbReference>
<name>A0A847R7Y8_9GAMM</name>
<dbReference type="InterPro" id="IPR010099">
    <property type="entry name" value="SDR39U1"/>
</dbReference>
<feature type="domain" description="NAD-dependent epimerase/dehydratase" evidence="2">
    <location>
        <begin position="3"/>
        <end position="216"/>
    </location>
</feature>
<dbReference type="SUPFAM" id="SSF51735">
    <property type="entry name" value="NAD(P)-binding Rossmann-fold domains"/>
    <property type="match status" value="1"/>
</dbReference>
<dbReference type="PANTHER" id="PTHR11092">
    <property type="entry name" value="SUGAR NUCLEOTIDE EPIMERASE RELATED"/>
    <property type="match status" value="1"/>
</dbReference>
<accession>A0A847R7Y8</accession>
<reference evidence="4 5" key="1">
    <citation type="submission" date="2020-04" db="EMBL/GenBank/DDBJ databases">
        <title>Marinomonas sp. M1K-6 isolated from the deep seawater of the Mariana Trench.</title>
        <authorList>
            <person name="Li Y."/>
        </authorList>
    </citation>
    <scope>NUCLEOTIDE SEQUENCE [LARGE SCALE GENOMIC DNA]</scope>
    <source>
        <strain evidence="4 5">M1K-6</strain>
    </source>
</reference>
<proteinExistence type="inferred from homology"/>